<dbReference type="SMART" id="SM00448">
    <property type="entry name" value="REC"/>
    <property type="match status" value="1"/>
</dbReference>
<feature type="modified residue" description="4-aspartylphosphate" evidence="6">
    <location>
        <position position="62"/>
    </location>
</feature>
<accession>A0A2N3PZ34</accession>
<dbReference type="Gene3D" id="6.10.250.690">
    <property type="match status" value="1"/>
</dbReference>
<dbReference type="CDD" id="cd17574">
    <property type="entry name" value="REC_OmpR"/>
    <property type="match status" value="1"/>
</dbReference>
<reference evidence="11" key="1">
    <citation type="submission" date="2017-12" db="EMBL/GenBank/DDBJ databases">
        <title>Draft genome sequence of Telmatospirillum siberiense 26-4b1T, an acidotolerant peatland alphaproteobacterium potentially involved in sulfur cycling.</title>
        <authorList>
            <person name="Hausmann B."/>
            <person name="Pjevac P."/>
            <person name="Schreck K."/>
            <person name="Herbold C.W."/>
            <person name="Daims H."/>
            <person name="Wagner M."/>
            <person name="Pester M."/>
            <person name="Loy A."/>
        </authorList>
    </citation>
    <scope>NUCLEOTIDE SEQUENCE [LARGE SCALE GENOMIC DNA]</scope>
    <source>
        <strain evidence="11">26-4b1</strain>
    </source>
</reference>
<dbReference type="CDD" id="cd00383">
    <property type="entry name" value="trans_reg_C"/>
    <property type="match status" value="1"/>
</dbReference>
<feature type="DNA-binding region" description="OmpR/PhoB-type" evidence="7">
    <location>
        <begin position="144"/>
        <end position="244"/>
    </location>
</feature>
<evidence type="ECO:0000256" key="2">
    <source>
        <dbReference type="ARBA" id="ARBA00023012"/>
    </source>
</evidence>
<dbReference type="SUPFAM" id="SSF52172">
    <property type="entry name" value="CheY-like"/>
    <property type="match status" value="1"/>
</dbReference>
<evidence type="ECO:0000313" key="10">
    <source>
        <dbReference type="EMBL" id="PKU25672.1"/>
    </source>
</evidence>
<feature type="domain" description="Response regulatory" evidence="8">
    <location>
        <begin position="13"/>
        <end position="126"/>
    </location>
</feature>
<dbReference type="Proteomes" id="UP000233293">
    <property type="component" value="Unassembled WGS sequence"/>
</dbReference>
<dbReference type="GO" id="GO:0006355">
    <property type="term" value="P:regulation of DNA-templated transcription"/>
    <property type="evidence" value="ECO:0007669"/>
    <property type="project" value="InterPro"/>
</dbReference>
<organism evidence="10 11">
    <name type="scientific">Telmatospirillum siberiense</name>
    <dbReference type="NCBI Taxonomy" id="382514"/>
    <lineage>
        <taxon>Bacteria</taxon>
        <taxon>Pseudomonadati</taxon>
        <taxon>Pseudomonadota</taxon>
        <taxon>Alphaproteobacteria</taxon>
        <taxon>Rhodospirillales</taxon>
        <taxon>Rhodospirillaceae</taxon>
        <taxon>Telmatospirillum</taxon>
    </lineage>
</organism>
<dbReference type="InterPro" id="IPR039420">
    <property type="entry name" value="WalR-like"/>
</dbReference>
<name>A0A2N3PZ34_9PROT</name>
<dbReference type="GO" id="GO:0000156">
    <property type="term" value="F:phosphorelay response regulator activity"/>
    <property type="evidence" value="ECO:0007669"/>
    <property type="project" value="TreeGrafter"/>
</dbReference>
<evidence type="ECO:0000259" key="9">
    <source>
        <dbReference type="PROSITE" id="PS51755"/>
    </source>
</evidence>
<evidence type="ECO:0000259" key="8">
    <source>
        <dbReference type="PROSITE" id="PS50110"/>
    </source>
</evidence>
<dbReference type="GO" id="GO:0032993">
    <property type="term" value="C:protein-DNA complex"/>
    <property type="evidence" value="ECO:0007669"/>
    <property type="project" value="TreeGrafter"/>
</dbReference>
<keyword evidence="5" id="KW-0804">Transcription</keyword>
<evidence type="ECO:0000256" key="3">
    <source>
        <dbReference type="ARBA" id="ARBA00023015"/>
    </source>
</evidence>
<keyword evidence="11" id="KW-1185">Reference proteome</keyword>
<dbReference type="SMART" id="SM00862">
    <property type="entry name" value="Trans_reg_C"/>
    <property type="match status" value="1"/>
</dbReference>
<evidence type="ECO:0000256" key="5">
    <source>
        <dbReference type="ARBA" id="ARBA00023163"/>
    </source>
</evidence>
<dbReference type="FunFam" id="3.40.50.2300:FF:000001">
    <property type="entry name" value="DNA-binding response regulator PhoB"/>
    <property type="match status" value="1"/>
</dbReference>
<keyword evidence="2" id="KW-0902">Two-component regulatory system</keyword>
<keyword evidence="1 6" id="KW-0597">Phosphoprotein</keyword>
<dbReference type="EMBL" id="PIUM01000004">
    <property type="protein sequence ID" value="PKU25672.1"/>
    <property type="molecule type" value="Genomic_DNA"/>
</dbReference>
<evidence type="ECO:0000256" key="4">
    <source>
        <dbReference type="ARBA" id="ARBA00023125"/>
    </source>
</evidence>
<dbReference type="InterPro" id="IPR001789">
    <property type="entry name" value="Sig_transdc_resp-reg_receiver"/>
</dbReference>
<dbReference type="GO" id="GO:0005829">
    <property type="term" value="C:cytosol"/>
    <property type="evidence" value="ECO:0007669"/>
    <property type="project" value="TreeGrafter"/>
</dbReference>
<dbReference type="PROSITE" id="PS50110">
    <property type="entry name" value="RESPONSE_REGULATORY"/>
    <property type="match status" value="1"/>
</dbReference>
<evidence type="ECO:0000256" key="7">
    <source>
        <dbReference type="PROSITE-ProRule" id="PRU01091"/>
    </source>
</evidence>
<dbReference type="Gene3D" id="1.10.10.10">
    <property type="entry name" value="Winged helix-like DNA-binding domain superfamily/Winged helix DNA-binding domain"/>
    <property type="match status" value="1"/>
</dbReference>
<sequence>MTSGNSVADQTIHILIVEDDPDINALITRFLKKSGYQAEGVANGREMDVAMAKHPFDLVLLDLMLPGETGLDLCRRIRATSDARVIMVTALAEVTDRVAGLELGADDYIGKPFELIELAARIKAVLRRGAPRKSETAGTPEVIHDSLHFSGWRFEPERRLLYTKTGVRMALTGAETDLLLVLYRHAGQVVSRRQLIVLTRGDEDAIDERTIDLLVSRLRRKLAQGGRQLELIRTIRGDGYLFDTTIAGGEEKPS</sequence>
<keyword evidence="4 7" id="KW-0238">DNA-binding</keyword>
<dbReference type="AlphaFoldDB" id="A0A2N3PZ34"/>
<dbReference type="PANTHER" id="PTHR48111:SF4">
    <property type="entry name" value="DNA-BINDING DUAL TRANSCRIPTIONAL REGULATOR OMPR"/>
    <property type="match status" value="1"/>
</dbReference>
<dbReference type="InterPro" id="IPR036388">
    <property type="entry name" value="WH-like_DNA-bd_sf"/>
</dbReference>
<keyword evidence="3" id="KW-0805">Transcription regulation</keyword>
<gene>
    <name evidence="10" type="ORF">CWS72_05085</name>
</gene>
<evidence type="ECO:0000256" key="1">
    <source>
        <dbReference type="ARBA" id="ARBA00022553"/>
    </source>
</evidence>
<dbReference type="Pfam" id="PF00486">
    <property type="entry name" value="Trans_reg_C"/>
    <property type="match status" value="1"/>
</dbReference>
<dbReference type="PROSITE" id="PS51755">
    <property type="entry name" value="OMPR_PHOB"/>
    <property type="match status" value="1"/>
</dbReference>
<dbReference type="GO" id="GO:0000976">
    <property type="term" value="F:transcription cis-regulatory region binding"/>
    <property type="evidence" value="ECO:0007669"/>
    <property type="project" value="TreeGrafter"/>
</dbReference>
<dbReference type="InterPro" id="IPR011006">
    <property type="entry name" value="CheY-like_superfamily"/>
</dbReference>
<dbReference type="PANTHER" id="PTHR48111">
    <property type="entry name" value="REGULATOR OF RPOS"/>
    <property type="match status" value="1"/>
</dbReference>
<feature type="domain" description="OmpR/PhoB-type" evidence="9">
    <location>
        <begin position="144"/>
        <end position="244"/>
    </location>
</feature>
<dbReference type="InterPro" id="IPR001867">
    <property type="entry name" value="OmpR/PhoB-type_DNA-bd"/>
</dbReference>
<dbReference type="Pfam" id="PF00072">
    <property type="entry name" value="Response_reg"/>
    <property type="match status" value="1"/>
</dbReference>
<protein>
    <submittedName>
        <fullName evidence="10">DNA-binding response regulator</fullName>
    </submittedName>
</protein>
<dbReference type="Gene3D" id="3.40.50.2300">
    <property type="match status" value="1"/>
</dbReference>
<dbReference type="InterPro" id="IPR016032">
    <property type="entry name" value="Sig_transdc_resp-reg_C-effctor"/>
</dbReference>
<evidence type="ECO:0000256" key="6">
    <source>
        <dbReference type="PROSITE-ProRule" id="PRU00169"/>
    </source>
</evidence>
<dbReference type="SUPFAM" id="SSF46894">
    <property type="entry name" value="C-terminal effector domain of the bipartite response regulators"/>
    <property type="match status" value="1"/>
</dbReference>
<comment type="caution">
    <text evidence="10">The sequence shown here is derived from an EMBL/GenBank/DDBJ whole genome shotgun (WGS) entry which is preliminary data.</text>
</comment>
<proteinExistence type="predicted"/>
<dbReference type="OrthoDB" id="9784252at2"/>
<evidence type="ECO:0000313" key="11">
    <source>
        <dbReference type="Proteomes" id="UP000233293"/>
    </source>
</evidence>